<evidence type="ECO:0000313" key="9">
    <source>
        <dbReference type="EMBL" id="MFD2263315.1"/>
    </source>
</evidence>
<keyword evidence="7" id="KW-0472">Membrane</keyword>
<comment type="similarity">
    <text evidence="2">Belongs to the ABC transporter superfamily.</text>
</comment>
<dbReference type="InterPro" id="IPR013563">
    <property type="entry name" value="Oligopep_ABC_C"/>
</dbReference>
<dbReference type="CDD" id="cd03257">
    <property type="entry name" value="ABC_NikE_OppD_transporters"/>
    <property type="match status" value="1"/>
</dbReference>
<keyword evidence="6 9" id="KW-0067">ATP-binding</keyword>
<evidence type="ECO:0000256" key="7">
    <source>
        <dbReference type="ARBA" id="ARBA00023136"/>
    </source>
</evidence>
<dbReference type="InterPro" id="IPR050388">
    <property type="entry name" value="ABC_Ni/Peptide_Import"/>
</dbReference>
<accession>A0ABW5DRB2</accession>
<evidence type="ECO:0000256" key="4">
    <source>
        <dbReference type="ARBA" id="ARBA00022475"/>
    </source>
</evidence>
<name>A0ABW5DRB2_9PROT</name>
<evidence type="ECO:0000256" key="1">
    <source>
        <dbReference type="ARBA" id="ARBA00004417"/>
    </source>
</evidence>
<comment type="subcellular location">
    <subcellularLocation>
        <location evidence="1">Cell inner membrane</location>
        <topology evidence="1">Peripheral membrane protein</topology>
    </subcellularLocation>
</comment>
<keyword evidence="10" id="KW-1185">Reference proteome</keyword>
<keyword evidence="3" id="KW-0813">Transport</keyword>
<dbReference type="SUPFAM" id="SSF52540">
    <property type="entry name" value="P-loop containing nucleoside triphosphate hydrolases"/>
    <property type="match status" value="1"/>
</dbReference>
<reference evidence="10" key="1">
    <citation type="journal article" date="2019" name="Int. J. Syst. Evol. Microbiol.">
        <title>The Global Catalogue of Microorganisms (GCM) 10K type strain sequencing project: providing services to taxonomists for standard genome sequencing and annotation.</title>
        <authorList>
            <consortium name="The Broad Institute Genomics Platform"/>
            <consortium name="The Broad Institute Genome Sequencing Center for Infectious Disease"/>
            <person name="Wu L."/>
            <person name="Ma J."/>
        </authorList>
    </citation>
    <scope>NUCLEOTIDE SEQUENCE [LARGE SCALE GENOMIC DNA]</scope>
    <source>
        <strain evidence="10">CGMCC 1.19062</strain>
    </source>
</reference>
<dbReference type="Proteomes" id="UP001597295">
    <property type="component" value="Unassembled WGS sequence"/>
</dbReference>
<comment type="caution">
    <text evidence="9">The sequence shown here is derived from an EMBL/GenBank/DDBJ whole genome shotgun (WGS) entry which is preliminary data.</text>
</comment>
<proteinExistence type="inferred from homology"/>
<evidence type="ECO:0000256" key="5">
    <source>
        <dbReference type="ARBA" id="ARBA00022741"/>
    </source>
</evidence>
<dbReference type="Gene3D" id="3.40.50.300">
    <property type="entry name" value="P-loop containing nucleotide triphosphate hydrolases"/>
    <property type="match status" value="1"/>
</dbReference>
<gene>
    <name evidence="9" type="ORF">ACFSM5_10485</name>
</gene>
<keyword evidence="5" id="KW-0547">Nucleotide-binding</keyword>
<evidence type="ECO:0000256" key="6">
    <source>
        <dbReference type="ARBA" id="ARBA00022840"/>
    </source>
</evidence>
<dbReference type="SMART" id="SM00382">
    <property type="entry name" value="AAA"/>
    <property type="match status" value="1"/>
</dbReference>
<evidence type="ECO:0000313" key="10">
    <source>
        <dbReference type="Proteomes" id="UP001597295"/>
    </source>
</evidence>
<feature type="domain" description="ABC transporter" evidence="8">
    <location>
        <begin position="4"/>
        <end position="256"/>
    </location>
</feature>
<evidence type="ECO:0000259" key="8">
    <source>
        <dbReference type="PROSITE" id="PS50893"/>
    </source>
</evidence>
<dbReference type="InterPro" id="IPR003593">
    <property type="entry name" value="AAA+_ATPase"/>
</dbReference>
<dbReference type="Pfam" id="PF08352">
    <property type="entry name" value="oligo_HPY"/>
    <property type="match status" value="1"/>
</dbReference>
<evidence type="ECO:0000256" key="2">
    <source>
        <dbReference type="ARBA" id="ARBA00005417"/>
    </source>
</evidence>
<dbReference type="PANTHER" id="PTHR43297">
    <property type="entry name" value="OLIGOPEPTIDE TRANSPORT ATP-BINDING PROTEIN APPD"/>
    <property type="match status" value="1"/>
</dbReference>
<dbReference type="Pfam" id="PF00005">
    <property type="entry name" value="ABC_tran"/>
    <property type="match status" value="1"/>
</dbReference>
<dbReference type="InterPro" id="IPR017871">
    <property type="entry name" value="ABC_transporter-like_CS"/>
</dbReference>
<keyword evidence="4" id="KW-1003">Cell membrane</keyword>
<dbReference type="InterPro" id="IPR003439">
    <property type="entry name" value="ABC_transporter-like_ATP-bd"/>
</dbReference>
<dbReference type="GO" id="GO:0005524">
    <property type="term" value="F:ATP binding"/>
    <property type="evidence" value="ECO:0007669"/>
    <property type="project" value="UniProtKB-KW"/>
</dbReference>
<dbReference type="EMBL" id="JBHUIP010000010">
    <property type="protein sequence ID" value="MFD2263315.1"/>
    <property type="molecule type" value="Genomic_DNA"/>
</dbReference>
<evidence type="ECO:0000256" key="3">
    <source>
        <dbReference type="ARBA" id="ARBA00022448"/>
    </source>
</evidence>
<dbReference type="PROSITE" id="PS50893">
    <property type="entry name" value="ABC_TRANSPORTER_2"/>
    <property type="match status" value="1"/>
</dbReference>
<dbReference type="PROSITE" id="PS00211">
    <property type="entry name" value="ABC_TRANSPORTER_1"/>
    <property type="match status" value="1"/>
</dbReference>
<organism evidence="9 10">
    <name type="scientific">Lacibacterium aquatile</name>
    <dbReference type="NCBI Taxonomy" id="1168082"/>
    <lineage>
        <taxon>Bacteria</taxon>
        <taxon>Pseudomonadati</taxon>
        <taxon>Pseudomonadota</taxon>
        <taxon>Alphaproteobacteria</taxon>
        <taxon>Rhodospirillales</taxon>
        <taxon>Rhodospirillaceae</taxon>
    </lineage>
</organism>
<sequence>MSLLDVQGLTVSLRQRGSAPVPLVEDLSFSLDAGEMLAVVGESGSGKSLTALALMGLLAKPALSVTAGSMIFEGRDLATLPEKDWRKLRGNRIAMIFQDPMSSLNPLHPIGRQIVESLSLHRGLKGDALRKAVIEQLDLVRLPAAASRVDQYPHQLSGGQRQRVMIAMALACRPKLLIADEPTTALDVTIQAQILHLIDGLRRDLDLAVLLISHDLDLVAEYADRVAVMYAGRIVEQGDVEPLFEDPHHPYTSGLIACAPGKVPRGGTLLSIPGMVPPPAKRGVGCTFFARCGRRLERCAAERPPLVAGAACWNPVPGEETRA</sequence>
<dbReference type="InterPro" id="IPR027417">
    <property type="entry name" value="P-loop_NTPase"/>
</dbReference>
<dbReference type="RefSeq" id="WP_379876308.1">
    <property type="nucleotide sequence ID" value="NZ_JBHUIP010000010.1"/>
</dbReference>
<dbReference type="PANTHER" id="PTHR43297:SF2">
    <property type="entry name" value="DIPEPTIDE TRANSPORT ATP-BINDING PROTEIN DPPD"/>
    <property type="match status" value="1"/>
</dbReference>
<dbReference type="NCBIfam" id="TIGR01727">
    <property type="entry name" value="oligo_HPY"/>
    <property type="match status" value="1"/>
</dbReference>
<protein>
    <submittedName>
        <fullName evidence="9">ABC transporter ATP-binding protein</fullName>
    </submittedName>
</protein>